<dbReference type="CDD" id="cd03431">
    <property type="entry name" value="NUDIX_DNA_Glycosylase_C-MutY"/>
    <property type="match status" value="1"/>
</dbReference>
<keyword evidence="17" id="KW-1185">Reference proteome</keyword>
<dbReference type="RefSeq" id="WP_091509071.1">
    <property type="nucleotide sequence ID" value="NZ_FOLE01000002.1"/>
</dbReference>
<evidence type="ECO:0000256" key="14">
    <source>
        <dbReference type="RuleBase" id="RU365096"/>
    </source>
</evidence>
<dbReference type="PANTHER" id="PTHR42944:SF1">
    <property type="entry name" value="ADENINE DNA GLYCOSYLASE"/>
    <property type="match status" value="1"/>
</dbReference>
<dbReference type="GO" id="GO:0032357">
    <property type="term" value="F:oxidized purine DNA binding"/>
    <property type="evidence" value="ECO:0007669"/>
    <property type="project" value="TreeGrafter"/>
</dbReference>
<dbReference type="Proteomes" id="UP000199514">
    <property type="component" value="Unassembled WGS sequence"/>
</dbReference>
<dbReference type="InterPro" id="IPR029119">
    <property type="entry name" value="MutY_C"/>
</dbReference>
<keyword evidence="9" id="KW-0378">Hydrolase</keyword>
<dbReference type="EC" id="3.2.2.31" evidence="4 14"/>
<keyword evidence="13 14" id="KW-0326">Glycosidase</keyword>
<dbReference type="InterPro" id="IPR044298">
    <property type="entry name" value="MIG/MutY"/>
</dbReference>
<dbReference type="PANTHER" id="PTHR42944">
    <property type="entry name" value="ADENINE DNA GLYCOSYLASE"/>
    <property type="match status" value="1"/>
</dbReference>
<dbReference type="GO" id="GO:0035485">
    <property type="term" value="F:adenine/guanine mispair binding"/>
    <property type="evidence" value="ECO:0007669"/>
    <property type="project" value="TreeGrafter"/>
</dbReference>
<gene>
    <name evidence="16" type="ORF">SAMN05421780_102391</name>
</gene>
<reference evidence="16 17" key="1">
    <citation type="submission" date="2016-10" db="EMBL/GenBank/DDBJ databases">
        <authorList>
            <person name="de Groot N.N."/>
        </authorList>
    </citation>
    <scope>NUCLEOTIDE SEQUENCE [LARGE SCALE GENOMIC DNA]</scope>
    <source>
        <strain evidence="16 17">DSM 6793</strain>
    </source>
</reference>
<evidence type="ECO:0000313" key="16">
    <source>
        <dbReference type="EMBL" id="SFC04863.1"/>
    </source>
</evidence>
<dbReference type="CDD" id="cd00056">
    <property type="entry name" value="ENDO3c"/>
    <property type="match status" value="1"/>
</dbReference>
<comment type="cofactor">
    <cofactor evidence="14">
        <name>[4Fe-4S] cluster</name>
        <dbReference type="ChEBI" id="CHEBI:49883"/>
    </cofactor>
    <text evidence="14">Binds 1 [4Fe-4S] cluster.</text>
</comment>
<dbReference type="GO" id="GO:0034039">
    <property type="term" value="F:8-oxo-7,8-dihydroguanine DNA N-glycosylase activity"/>
    <property type="evidence" value="ECO:0007669"/>
    <property type="project" value="TreeGrafter"/>
</dbReference>
<keyword evidence="7" id="KW-0479">Metal-binding</keyword>
<dbReference type="OrthoDB" id="9802365at2"/>
<dbReference type="InterPro" id="IPR005760">
    <property type="entry name" value="A/G_AdeGlyc_MutY"/>
</dbReference>
<dbReference type="InterPro" id="IPR023170">
    <property type="entry name" value="HhH_base_excis_C"/>
</dbReference>
<dbReference type="GO" id="GO:0051539">
    <property type="term" value="F:4 iron, 4 sulfur cluster binding"/>
    <property type="evidence" value="ECO:0007669"/>
    <property type="project" value="UniProtKB-UniRule"/>
</dbReference>
<dbReference type="EMBL" id="FOLE01000002">
    <property type="protein sequence ID" value="SFC04863.1"/>
    <property type="molecule type" value="Genomic_DNA"/>
</dbReference>
<dbReference type="GO" id="GO:0046872">
    <property type="term" value="F:metal ion binding"/>
    <property type="evidence" value="ECO:0007669"/>
    <property type="project" value="UniProtKB-UniRule"/>
</dbReference>
<evidence type="ECO:0000256" key="4">
    <source>
        <dbReference type="ARBA" id="ARBA00012045"/>
    </source>
</evidence>
<keyword evidence="11" id="KW-0411">Iron-sulfur</keyword>
<evidence type="ECO:0000256" key="1">
    <source>
        <dbReference type="ARBA" id="ARBA00000843"/>
    </source>
</evidence>
<feature type="domain" description="HhH-GPD" evidence="15">
    <location>
        <begin position="38"/>
        <end position="189"/>
    </location>
</feature>
<dbReference type="GO" id="GO:0006284">
    <property type="term" value="P:base-excision repair"/>
    <property type="evidence" value="ECO:0007669"/>
    <property type="project" value="UniProtKB-UniRule"/>
</dbReference>
<keyword evidence="6" id="KW-0004">4Fe-4S</keyword>
<dbReference type="Gene3D" id="3.90.79.10">
    <property type="entry name" value="Nucleoside Triphosphate Pyrophosphohydrolase"/>
    <property type="match status" value="1"/>
</dbReference>
<evidence type="ECO:0000259" key="15">
    <source>
        <dbReference type="SMART" id="SM00478"/>
    </source>
</evidence>
<dbReference type="SMART" id="SM00478">
    <property type="entry name" value="ENDO3c"/>
    <property type="match status" value="1"/>
</dbReference>
<evidence type="ECO:0000256" key="9">
    <source>
        <dbReference type="ARBA" id="ARBA00022801"/>
    </source>
</evidence>
<dbReference type="InterPro" id="IPR011257">
    <property type="entry name" value="DNA_glycosylase"/>
</dbReference>
<accession>A0A1I1G6B0</accession>
<evidence type="ECO:0000256" key="7">
    <source>
        <dbReference type="ARBA" id="ARBA00022723"/>
    </source>
</evidence>
<evidence type="ECO:0000256" key="13">
    <source>
        <dbReference type="ARBA" id="ARBA00023295"/>
    </source>
</evidence>
<dbReference type="Pfam" id="PF00730">
    <property type="entry name" value="HhH-GPD"/>
    <property type="match status" value="1"/>
</dbReference>
<evidence type="ECO:0000256" key="11">
    <source>
        <dbReference type="ARBA" id="ARBA00023014"/>
    </source>
</evidence>
<dbReference type="NCBIfam" id="TIGR01084">
    <property type="entry name" value="mutY"/>
    <property type="match status" value="1"/>
</dbReference>
<proteinExistence type="inferred from homology"/>
<dbReference type="InterPro" id="IPR015797">
    <property type="entry name" value="NUDIX_hydrolase-like_dom_sf"/>
</dbReference>
<keyword evidence="12" id="KW-0234">DNA repair</keyword>
<evidence type="ECO:0000256" key="8">
    <source>
        <dbReference type="ARBA" id="ARBA00022763"/>
    </source>
</evidence>
<dbReference type="FunFam" id="1.10.340.30:FF:000002">
    <property type="entry name" value="Adenine DNA glycosylase"/>
    <property type="match status" value="1"/>
</dbReference>
<comment type="catalytic activity">
    <reaction evidence="1 14">
        <text>Hydrolyzes free adenine bases from 7,8-dihydro-8-oxoguanine:adenine mismatched double-stranded DNA, leaving an apurinic site.</text>
        <dbReference type="EC" id="3.2.2.31"/>
    </reaction>
</comment>
<evidence type="ECO:0000256" key="3">
    <source>
        <dbReference type="ARBA" id="ARBA00008343"/>
    </source>
</evidence>
<dbReference type="SUPFAM" id="SSF55811">
    <property type="entry name" value="Nudix"/>
    <property type="match status" value="1"/>
</dbReference>
<dbReference type="STRING" id="927664.SAMN05421780_102391"/>
<evidence type="ECO:0000256" key="6">
    <source>
        <dbReference type="ARBA" id="ARBA00022485"/>
    </source>
</evidence>
<name>A0A1I1G6B0_9BACT</name>
<organism evidence="16 17">
    <name type="scientific">Flexibacter flexilis DSM 6793</name>
    <dbReference type="NCBI Taxonomy" id="927664"/>
    <lineage>
        <taxon>Bacteria</taxon>
        <taxon>Pseudomonadati</taxon>
        <taxon>Bacteroidota</taxon>
        <taxon>Cytophagia</taxon>
        <taxon>Cytophagales</taxon>
        <taxon>Flexibacteraceae</taxon>
        <taxon>Flexibacter</taxon>
    </lineage>
</organism>
<evidence type="ECO:0000313" key="17">
    <source>
        <dbReference type="Proteomes" id="UP000199514"/>
    </source>
</evidence>
<dbReference type="AlphaFoldDB" id="A0A1I1G6B0"/>
<protein>
    <recommendedName>
        <fullName evidence="5 14">Adenine DNA glycosylase</fullName>
        <ecNumber evidence="4 14">3.2.2.31</ecNumber>
    </recommendedName>
</protein>
<keyword evidence="8 14" id="KW-0227">DNA damage</keyword>
<evidence type="ECO:0000256" key="10">
    <source>
        <dbReference type="ARBA" id="ARBA00023004"/>
    </source>
</evidence>
<dbReference type="InterPro" id="IPR003265">
    <property type="entry name" value="HhH-GPD_domain"/>
</dbReference>
<dbReference type="Gene3D" id="1.10.1670.10">
    <property type="entry name" value="Helix-hairpin-Helix base-excision DNA repair enzymes (C-terminal)"/>
    <property type="match status" value="1"/>
</dbReference>
<dbReference type="Gene3D" id="1.10.340.30">
    <property type="entry name" value="Hypothetical protein, domain 2"/>
    <property type="match status" value="1"/>
</dbReference>
<evidence type="ECO:0000256" key="5">
    <source>
        <dbReference type="ARBA" id="ARBA00022023"/>
    </source>
</evidence>
<dbReference type="GO" id="GO:0000701">
    <property type="term" value="F:purine-specific mismatch base pair DNA N-glycosylase activity"/>
    <property type="evidence" value="ECO:0007669"/>
    <property type="project" value="UniProtKB-EC"/>
</dbReference>
<keyword evidence="10 14" id="KW-0408">Iron</keyword>
<sequence>MKETIFAAALLAWYKKNARDLPWRNTQNPYYIWLSEVMLQQTRVVQGLPYFLRFVEAYPTVTDMAAAAERDILRLWQGLGYYSRARNMHATAQYIAYELGGNFPNNYKQLIGLKGVGSYTAAAIASFAFGEKVAVLDGNVYRVLARYWGIDTDIASPKAGKEFGALAAQCLPDTQTDLYNQAIMEFGALQCTPAAPQCIFCPLNDTCIAFATGQQSVLPIKIKKTKVKNRFLHYVVLEQNGELLLRERRGKGIWQGLYEFLCVESENEFWEVEDILQNPTVKPYLENTDSVQIIDVQDFKHALTHQILQVRFVRVRVSGDTILPQDDFAFYTPAQVADLPKPILIANYLEKIQP</sequence>
<evidence type="ECO:0000256" key="12">
    <source>
        <dbReference type="ARBA" id="ARBA00023204"/>
    </source>
</evidence>
<dbReference type="SUPFAM" id="SSF48150">
    <property type="entry name" value="DNA-glycosylase"/>
    <property type="match status" value="1"/>
</dbReference>
<comment type="similarity">
    <text evidence="3 14">Belongs to the Nth/MutY family.</text>
</comment>
<dbReference type="GO" id="GO:0006298">
    <property type="term" value="P:mismatch repair"/>
    <property type="evidence" value="ECO:0007669"/>
    <property type="project" value="TreeGrafter"/>
</dbReference>
<comment type="function">
    <text evidence="2">Adenine glycosylase active on G-A mispairs. MutY also corrects error-prone DNA synthesis past GO lesions which are due to the oxidatively damaged form of guanine: 7,8-dihydro-8-oxoguanine (8-oxo-dGTP).</text>
</comment>
<evidence type="ECO:0000256" key="2">
    <source>
        <dbReference type="ARBA" id="ARBA00002933"/>
    </source>
</evidence>
<dbReference type="Pfam" id="PF14815">
    <property type="entry name" value="NUDIX_4"/>
    <property type="match status" value="1"/>
</dbReference>